<sequence length="814" mass="87966">MRDVSHPTFLWPALPENPSCTVREEPDSGDTRSVTVSCSTSKVYPRAECRFYSKTDNGNSVQINNQITYSHPEISGTPVYYRSECSVTVVVKDLGEGTHSFTGYIYPNVTGGFTLVGGSDGDKTVTLSFPQASHSCNPQMVQGYFTEESSFCTCSLNSAGYPRGTAQWYQGDQRVGSGGILVVTHDRASSDQKTYTCEGESNLGRKTGSTLTPIFAFLYKDSVVVGSTSDTINICDNNNNYQVQVTCRISKENVNPAPSFSFSRDGTTYDAPQSGTVSGDGGSYQKQTSLSPDAGGGKYQVFCRVTNTVTNTREVADTFITFQGFPQASHSCDPQMVQGYFTEESSTCTCSLNSVGYPRGTAQWYQGDQRVGSGGILVVTHDRASSDQKTYTCEGESSLGRRIGSTLTPNFAFLYKDSVMVESASNTINIYDNNNNYQVQVTCRISKENVNPAPSFSFSRDGTTYDVPQSGTVSGDGGSYQRQTSLSPDAGGGKYQVFCRVTNTVTNTREVADTFITFQEPPAGPPQITVKGQSYQGLDPSNTVTLVEGDTEDVTCRVEGGYPAAHTTRLQCGQLVRTGDGNTATVSFTRTDAPDVTFTVNKVQRTFSKGDNLEFKCSAQGNPDPTMTLTRKELSKDLKTVQTGELTHTLSLDCLDTGVYVCSGQNSQKTTREEISISVRCELELISRHTVVYTAGLAPFGTVNVTISDLVASDFTNYTLTVANGEGQPLVYSFYLNEVNAPESPNENQDSTGGSLNTAAVVIGVVAMVVIAGSFIFVAILLKKNRKLRKKLDASLKDSSLDNGGNAYIIFYEC</sequence>
<dbReference type="Proteomes" id="UP000271974">
    <property type="component" value="Unassembled WGS sequence"/>
</dbReference>
<feature type="domain" description="Ig-like" evidence="9">
    <location>
        <begin position="594"/>
        <end position="678"/>
    </location>
</feature>
<gene>
    <name evidence="10" type="ORF">EGW08_017883</name>
</gene>
<dbReference type="AlphaFoldDB" id="A0A433SYX3"/>
<dbReference type="InterPro" id="IPR013783">
    <property type="entry name" value="Ig-like_fold"/>
</dbReference>
<dbReference type="STRING" id="188477.A0A433SYX3"/>
<keyword evidence="8" id="KW-0812">Transmembrane</keyword>
<dbReference type="OrthoDB" id="10045578at2759"/>
<evidence type="ECO:0000256" key="5">
    <source>
        <dbReference type="ARBA" id="ARBA00023157"/>
    </source>
</evidence>
<evidence type="ECO:0000256" key="1">
    <source>
        <dbReference type="ARBA" id="ARBA00004370"/>
    </source>
</evidence>
<evidence type="ECO:0000256" key="2">
    <source>
        <dbReference type="ARBA" id="ARBA00022729"/>
    </source>
</evidence>
<feature type="transmembrane region" description="Helical" evidence="8">
    <location>
        <begin position="759"/>
        <end position="782"/>
    </location>
</feature>
<evidence type="ECO:0000259" key="9">
    <source>
        <dbReference type="PROSITE" id="PS50835"/>
    </source>
</evidence>
<dbReference type="EMBL" id="RQTK01000839">
    <property type="protein sequence ID" value="RUS74360.1"/>
    <property type="molecule type" value="Genomic_DNA"/>
</dbReference>
<feature type="compositionally biased region" description="Polar residues" evidence="7">
    <location>
        <begin position="454"/>
        <end position="473"/>
    </location>
</feature>
<feature type="domain" description="Ig-like" evidence="9">
    <location>
        <begin position="326"/>
        <end position="408"/>
    </location>
</feature>
<keyword evidence="11" id="KW-1185">Reference proteome</keyword>
<evidence type="ECO:0000256" key="3">
    <source>
        <dbReference type="ARBA" id="ARBA00022737"/>
    </source>
</evidence>
<comment type="subcellular location">
    <subcellularLocation>
        <location evidence="1">Membrane</location>
    </subcellularLocation>
</comment>
<organism evidence="10 11">
    <name type="scientific">Elysia chlorotica</name>
    <name type="common">Eastern emerald elysia</name>
    <name type="synonym">Sea slug</name>
    <dbReference type="NCBI Taxonomy" id="188477"/>
    <lineage>
        <taxon>Eukaryota</taxon>
        <taxon>Metazoa</taxon>
        <taxon>Spiralia</taxon>
        <taxon>Lophotrochozoa</taxon>
        <taxon>Mollusca</taxon>
        <taxon>Gastropoda</taxon>
        <taxon>Heterobranchia</taxon>
        <taxon>Euthyneura</taxon>
        <taxon>Panpulmonata</taxon>
        <taxon>Sacoglossa</taxon>
        <taxon>Placobranchoidea</taxon>
        <taxon>Plakobranchidae</taxon>
        <taxon>Elysia</taxon>
    </lineage>
</organism>
<feature type="domain" description="Ig-like" evidence="9">
    <location>
        <begin position="130"/>
        <end position="212"/>
    </location>
</feature>
<dbReference type="InterPro" id="IPR007110">
    <property type="entry name" value="Ig-like_dom"/>
</dbReference>
<evidence type="ECO:0000256" key="7">
    <source>
        <dbReference type="SAM" id="MobiDB-lite"/>
    </source>
</evidence>
<accession>A0A433SYX3</accession>
<feature type="region of interest" description="Disordered" evidence="7">
    <location>
        <begin position="454"/>
        <end position="482"/>
    </location>
</feature>
<name>A0A433SYX3_ELYCH</name>
<evidence type="ECO:0000313" key="10">
    <source>
        <dbReference type="EMBL" id="RUS74360.1"/>
    </source>
</evidence>
<dbReference type="SUPFAM" id="SSF48726">
    <property type="entry name" value="Immunoglobulin"/>
    <property type="match status" value="1"/>
</dbReference>
<keyword evidence="5" id="KW-1015">Disulfide bond</keyword>
<dbReference type="Gene3D" id="2.60.40.10">
    <property type="entry name" value="Immunoglobulins"/>
    <property type="match status" value="1"/>
</dbReference>
<dbReference type="PANTHER" id="PTHR23277:SF108">
    <property type="entry name" value="FASCICLIN-3"/>
    <property type="match status" value="1"/>
</dbReference>
<dbReference type="PANTHER" id="PTHR23277">
    <property type="entry name" value="NECTIN-RELATED"/>
    <property type="match status" value="1"/>
</dbReference>
<feature type="region of interest" description="Disordered" evidence="7">
    <location>
        <begin position="258"/>
        <end position="290"/>
    </location>
</feature>
<protein>
    <recommendedName>
        <fullName evidence="9">Ig-like domain-containing protein</fullName>
    </recommendedName>
</protein>
<keyword evidence="6" id="KW-0325">Glycoprotein</keyword>
<evidence type="ECO:0000256" key="8">
    <source>
        <dbReference type="SAM" id="Phobius"/>
    </source>
</evidence>
<keyword evidence="2" id="KW-0732">Signal</keyword>
<evidence type="ECO:0000256" key="4">
    <source>
        <dbReference type="ARBA" id="ARBA00023136"/>
    </source>
</evidence>
<dbReference type="GO" id="GO:0007156">
    <property type="term" value="P:homophilic cell adhesion via plasma membrane adhesion molecules"/>
    <property type="evidence" value="ECO:0007669"/>
    <property type="project" value="TreeGrafter"/>
</dbReference>
<dbReference type="PROSITE" id="PS50835">
    <property type="entry name" value="IG_LIKE"/>
    <property type="match status" value="3"/>
</dbReference>
<comment type="caution">
    <text evidence="10">The sequence shown here is derived from an EMBL/GenBank/DDBJ whole genome shotgun (WGS) entry which is preliminary data.</text>
</comment>
<feature type="compositionally biased region" description="Polar residues" evidence="7">
    <location>
        <begin position="258"/>
        <end position="277"/>
    </location>
</feature>
<dbReference type="GO" id="GO:0005912">
    <property type="term" value="C:adherens junction"/>
    <property type="evidence" value="ECO:0007669"/>
    <property type="project" value="TreeGrafter"/>
</dbReference>
<evidence type="ECO:0000256" key="6">
    <source>
        <dbReference type="ARBA" id="ARBA00023180"/>
    </source>
</evidence>
<keyword evidence="4 8" id="KW-0472">Membrane</keyword>
<keyword evidence="8" id="KW-1133">Transmembrane helix</keyword>
<dbReference type="InterPro" id="IPR036179">
    <property type="entry name" value="Ig-like_dom_sf"/>
</dbReference>
<keyword evidence="3" id="KW-0677">Repeat</keyword>
<dbReference type="InterPro" id="IPR051427">
    <property type="entry name" value="Nectin/Nectin-like"/>
</dbReference>
<reference evidence="10 11" key="1">
    <citation type="submission" date="2019-01" db="EMBL/GenBank/DDBJ databases">
        <title>A draft genome assembly of the solar-powered sea slug Elysia chlorotica.</title>
        <authorList>
            <person name="Cai H."/>
            <person name="Li Q."/>
            <person name="Fang X."/>
            <person name="Li J."/>
            <person name="Curtis N.E."/>
            <person name="Altenburger A."/>
            <person name="Shibata T."/>
            <person name="Feng M."/>
            <person name="Maeda T."/>
            <person name="Schwartz J.A."/>
            <person name="Shigenobu S."/>
            <person name="Lundholm N."/>
            <person name="Nishiyama T."/>
            <person name="Yang H."/>
            <person name="Hasebe M."/>
            <person name="Li S."/>
            <person name="Pierce S.K."/>
            <person name="Wang J."/>
        </authorList>
    </citation>
    <scope>NUCLEOTIDE SEQUENCE [LARGE SCALE GENOMIC DNA]</scope>
    <source>
        <strain evidence="10">EC2010</strain>
        <tissue evidence="10">Whole organism of an adult</tissue>
    </source>
</reference>
<evidence type="ECO:0000313" key="11">
    <source>
        <dbReference type="Proteomes" id="UP000271974"/>
    </source>
</evidence>
<dbReference type="GO" id="GO:0016020">
    <property type="term" value="C:membrane"/>
    <property type="evidence" value="ECO:0007669"/>
    <property type="project" value="UniProtKB-SubCell"/>
</dbReference>
<dbReference type="GO" id="GO:0007157">
    <property type="term" value="P:heterophilic cell-cell adhesion via plasma membrane cell adhesion molecules"/>
    <property type="evidence" value="ECO:0007669"/>
    <property type="project" value="TreeGrafter"/>
</dbReference>
<proteinExistence type="predicted"/>